<organism evidence="1 2">
    <name type="scientific">Rhodovibrio sodomensis</name>
    <dbReference type="NCBI Taxonomy" id="1088"/>
    <lineage>
        <taxon>Bacteria</taxon>
        <taxon>Pseudomonadati</taxon>
        <taxon>Pseudomonadota</taxon>
        <taxon>Alphaproteobacteria</taxon>
        <taxon>Rhodospirillales</taxon>
        <taxon>Rhodovibrionaceae</taxon>
        <taxon>Rhodovibrio</taxon>
    </lineage>
</organism>
<sequence>MTGSEKRLRVRFFRTAAGREPVKDWLIQLDPDDRRRIGTDIKDVEFSWPIGMPLCRQIAGHRNLWEVRSRLSGNRIARVIFLIRERQMILLHGFEKKTQKTPKGEIEMAVARKKEFERHDR</sequence>
<name>A0ABS1DEN8_9PROT</name>
<proteinExistence type="predicted"/>
<evidence type="ECO:0000313" key="1">
    <source>
        <dbReference type="EMBL" id="MBK1668406.1"/>
    </source>
</evidence>
<gene>
    <name evidence="1" type="ORF">CKO28_10200</name>
</gene>
<dbReference type="Pfam" id="PF05973">
    <property type="entry name" value="Gp49"/>
    <property type="match status" value="1"/>
</dbReference>
<evidence type="ECO:0008006" key="3">
    <source>
        <dbReference type="Google" id="ProtNLM"/>
    </source>
</evidence>
<dbReference type="InterPro" id="IPR009241">
    <property type="entry name" value="HigB-like"/>
</dbReference>
<dbReference type="Proteomes" id="UP001296873">
    <property type="component" value="Unassembled WGS sequence"/>
</dbReference>
<accession>A0ABS1DEN8</accession>
<keyword evidence="2" id="KW-1185">Reference proteome</keyword>
<dbReference type="EMBL" id="NRRL01000022">
    <property type="protein sequence ID" value="MBK1668406.1"/>
    <property type="molecule type" value="Genomic_DNA"/>
</dbReference>
<reference evidence="1 2" key="1">
    <citation type="journal article" date="2020" name="Microorganisms">
        <title>Osmotic Adaptation and Compatible Solute Biosynthesis of Phototrophic Bacteria as Revealed from Genome Analyses.</title>
        <authorList>
            <person name="Imhoff J.F."/>
            <person name="Rahn T."/>
            <person name="Kunzel S."/>
            <person name="Keller A."/>
            <person name="Neulinger S.C."/>
        </authorList>
    </citation>
    <scope>NUCLEOTIDE SEQUENCE [LARGE SCALE GENOMIC DNA]</scope>
    <source>
        <strain evidence="1 2">DSM 9895</strain>
    </source>
</reference>
<protein>
    <recommendedName>
        <fullName evidence="3">Type II toxin-antitoxin system RelE/ParE family toxin</fullName>
    </recommendedName>
</protein>
<evidence type="ECO:0000313" key="2">
    <source>
        <dbReference type="Proteomes" id="UP001296873"/>
    </source>
</evidence>
<comment type="caution">
    <text evidence="1">The sequence shown here is derived from an EMBL/GenBank/DDBJ whole genome shotgun (WGS) entry which is preliminary data.</text>
</comment>